<dbReference type="Gene3D" id="6.10.140.2220">
    <property type="match status" value="1"/>
</dbReference>
<dbReference type="InterPro" id="IPR002893">
    <property type="entry name" value="Znf_MYND"/>
</dbReference>
<evidence type="ECO:0000256" key="4">
    <source>
        <dbReference type="PROSITE-ProRule" id="PRU00134"/>
    </source>
</evidence>
<comment type="caution">
    <text evidence="6">The sequence shown here is derived from an EMBL/GenBank/DDBJ whole genome shotgun (WGS) entry which is preliminary data.</text>
</comment>
<sequence>MENVNILSQMKQYDFNSPINVTMMFEECEDEALFQNVLREIKENDAIKQDKTEKPTSNTKVQTSIENLHKNYTRAKQVSLQNMDNKLPENSSPIHEDSYTSKTLKVNQSLLIQKNCSSKTTENMKNSMYEKCQSDNNKETTDRNIKTLLDIVSENLILVMRLYYNYYYDNCKKDPPTAANLSKQFDKCKAHFFDLSYSTVVSLILPEENNKKFVENFLNKTVADASKVLQGKCERKHVEPFYNEMIEWVKKKREYIKTFGLKFASKEKNCEKRKNENKTLKALLADSPPAFSQPNTTNISEQLEISASLTAPILVSDIIGRDMTPENSICIFSAGDREREISININPNLLQNQINYQGLKDTQLNIKSNSTNSLLNPRQTHYNQRVNQVQRNDYHQMNTFYHNTVRTQPQPYYPNHHHYTTSNVSVPNFQNISPGTHNYQTQLNSNSFTSSVCNNAESGQMYYRQCDENLATPIITNVTSLNPHSRMTYSAIGRCCVCGKNTNTRCQKCNDYSYCSTLCQELDVSNHKRKCKK</sequence>
<dbReference type="EMBL" id="CADEBD010000051">
    <property type="protein sequence ID" value="CAB3221852.1"/>
    <property type="molecule type" value="Genomic_DNA"/>
</dbReference>
<gene>
    <name evidence="6" type="ORF">APLA_LOCUS1019</name>
</gene>
<organism evidence="6 7">
    <name type="scientific">Arctia plantaginis</name>
    <name type="common">Wood tiger moth</name>
    <name type="synonym">Phalaena plantaginis</name>
    <dbReference type="NCBI Taxonomy" id="874455"/>
    <lineage>
        <taxon>Eukaryota</taxon>
        <taxon>Metazoa</taxon>
        <taxon>Ecdysozoa</taxon>
        <taxon>Arthropoda</taxon>
        <taxon>Hexapoda</taxon>
        <taxon>Insecta</taxon>
        <taxon>Pterygota</taxon>
        <taxon>Neoptera</taxon>
        <taxon>Endopterygota</taxon>
        <taxon>Lepidoptera</taxon>
        <taxon>Glossata</taxon>
        <taxon>Ditrysia</taxon>
        <taxon>Noctuoidea</taxon>
        <taxon>Erebidae</taxon>
        <taxon>Arctiinae</taxon>
        <taxon>Arctia</taxon>
    </lineage>
</organism>
<keyword evidence="1" id="KW-0479">Metal-binding</keyword>
<keyword evidence="2 4" id="KW-0863">Zinc-finger</keyword>
<accession>A0A8S0YRN7</accession>
<dbReference type="OrthoDB" id="10631040at2759"/>
<evidence type="ECO:0000256" key="3">
    <source>
        <dbReference type="ARBA" id="ARBA00022833"/>
    </source>
</evidence>
<dbReference type="Pfam" id="PF01753">
    <property type="entry name" value="zf-MYND"/>
    <property type="match status" value="1"/>
</dbReference>
<evidence type="ECO:0000256" key="1">
    <source>
        <dbReference type="ARBA" id="ARBA00022723"/>
    </source>
</evidence>
<evidence type="ECO:0000259" key="5">
    <source>
        <dbReference type="PROSITE" id="PS50865"/>
    </source>
</evidence>
<name>A0A8S0YRN7_ARCPL</name>
<dbReference type="SUPFAM" id="SSF144232">
    <property type="entry name" value="HIT/MYND zinc finger-like"/>
    <property type="match status" value="1"/>
</dbReference>
<dbReference type="AlphaFoldDB" id="A0A8S0YRN7"/>
<keyword evidence="3" id="KW-0862">Zinc</keyword>
<evidence type="ECO:0000313" key="7">
    <source>
        <dbReference type="Proteomes" id="UP000494256"/>
    </source>
</evidence>
<evidence type="ECO:0000313" key="6">
    <source>
        <dbReference type="EMBL" id="CAB3221852.1"/>
    </source>
</evidence>
<protein>
    <recommendedName>
        <fullName evidence="5">MYND-type domain-containing protein</fullName>
    </recommendedName>
</protein>
<proteinExistence type="predicted"/>
<dbReference type="PROSITE" id="PS01360">
    <property type="entry name" value="ZF_MYND_1"/>
    <property type="match status" value="1"/>
</dbReference>
<evidence type="ECO:0000256" key="2">
    <source>
        <dbReference type="ARBA" id="ARBA00022771"/>
    </source>
</evidence>
<feature type="domain" description="MYND-type" evidence="5">
    <location>
        <begin position="495"/>
        <end position="531"/>
    </location>
</feature>
<reference evidence="6 7" key="1">
    <citation type="submission" date="2020-04" db="EMBL/GenBank/DDBJ databases">
        <authorList>
            <person name="Wallbank WR R."/>
            <person name="Pardo Diaz C."/>
            <person name="Kozak K."/>
            <person name="Martin S."/>
            <person name="Jiggins C."/>
            <person name="Moest M."/>
            <person name="Warren A I."/>
            <person name="Byers J.R.P. K."/>
            <person name="Montejo-Kovacevich G."/>
            <person name="Yen C E."/>
        </authorList>
    </citation>
    <scope>NUCLEOTIDE SEQUENCE [LARGE SCALE GENOMIC DNA]</scope>
</reference>
<dbReference type="Proteomes" id="UP000494256">
    <property type="component" value="Unassembled WGS sequence"/>
</dbReference>
<dbReference type="GO" id="GO:0008270">
    <property type="term" value="F:zinc ion binding"/>
    <property type="evidence" value="ECO:0007669"/>
    <property type="project" value="UniProtKB-KW"/>
</dbReference>
<dbReference type="PROSITE" id="PS50865">
    <property type="entry name" value="ZF_MYND_2"/>
    <property type="match status" value="1"/>
</dbReference>